<evidence type="ECO:0000313" key="2">
    <source>
        <dbReference type="Proteomes" id="UP000192328"/>
    </source>
</evidence>
<keyword evidence="1" id="KW-0238">DNA-binding</keyword>
<proteinExistence type="predicted"/>
<organism evidence="1 2">
    <name type="scientific">Aristaeella lactis</name>
    <dbReference type="NCBI Taxonomy" id="3046383"/>
    <lineage>
        <taxon>Bacteria</taxon>
        <taxon>Bacillati</taxon>
        <taxon>Bacillota</taxon>
        <taxon>Clostridia</taxon>
        <taxon>Eubacteriales</taxon>
        <taxon>Aristaeellaceae</taxon>
        <taxon>Aristaeella</taxon>
    </lineage>
</organism>
<keyword evidence="2" id="KW-1185">Reference proteome</keyword>
<evidence type="ECO:0000313" key="1">
    <source>
        <dbReference type="EMBL" id="SMC76841.1"/>
    </source>
</evidence>
<sequence>MENMILSLLILKAMTIYEMRTYIQQNLSTVCSDSLGSMQTAIRKLLDKGYVSVTEYVDNNTLKKQYSLTPEGVYYYKDWVGTPINIQKMKSMEEGKFFFLGIAPGKKRVAFLKSFISDLEDEYRKLLVIKDCVDKTQKTAIERNTRRIKEDPGLVSNLLEVSGEKSVEQAVTNIDNYQLYMLEYGLERVKTDLEFYKKILKRELKEDSL</sequence>
<protein>
    <submittedName>
        <fullName evidence="1">DNA-binding transcriptional regulator, PadR family</fullName>
    </submittedName>
</protein>
<reference evidence="1" key="1">
    <citation type="submission" date="2017-04" db="EMBL/GenBank/DDBJ databases">
        <authorList>
            <person name="Varghese N."/>
            <person name="Submissions S."/>
        </authorList>
    </citation>
    <scope>NUCLEOTIDE SEQUENCE</scope>
    <source>
        <strain evidence="1">WTE2008</strain>
    </source>
</reference>
<gene>
    <name evidence="1" type="ORF">SAMN06297397_2408</name>
</gene>
<name>A0AC61PNL8_9FIRM</name>
<comment type="caution">
    <text evidence="1">The sequence shown here is derived from an EMBL/GenBank/DDBJ whole genome shotgun (WGS) entry which is preliminary data.</text>
</comment>
<dbReference type="EMBL" id="FWXZ01000005">
    <property type="protein sequence ID" value="SMC76841.1"/>
    <property type="molecule type" value="Genomic_DNA"/>
</dbReference>
<accession>A0AC61PNL8</accession>
<dbReference type="Proteomes" id="UP000192328">
    <property type="component" value="Unassembled WGS sequence"/>
</dbReference>